<evidence type="ECO:0000313" key="4">
    <source>
        <dbReference type="Proteomes" id="UP000270924"/>
    </source>
</evidence>
<dbReference type="Proteomes" id="UP000093561">
    <property type="component" value="Unassembled WGS sequence"/>
</dbReference>
<keyword evidence="1" id="KW-0472">Membrane</keyword>
<organism evidence="2 4">
    <name type="scientific">Wuchereria bancrofti</name>
    <dbReference type="NCBI Taxonomy" id="6293"/>
    <lineage>
        <taxon>Eukaryota</taxon>
        <taxon>Metazoa</taxon>
        <taxon>Ecdysozoa</taxon>
        <taxon>Nematoda</taxon>
        <taxon>Chromadorea</taxon>
        <taxon>Rhabditida</taxon>
        <taxon>Spirurina</taxon>
        <taxon>Spiruromorpha</taxon>
        <taxon>Filarioidea</taxon>
        <taxon>Onchocercidae</taxon>
        <taxon>Wuchereria</taxon>
    </lineage>
</organism>
<evidence type="ECO:0000256" key="1">
    <source>
        <dbReference type="SAM" id="Phobius"/>
    </source>
</evidence>
<feature type="transmembrane region" description="Helical" evidence="1">
    <location>
        <begin position="82"/>
        <end position="103"/>
    </location>
</feature>
<name>A0A3P7EG31_WUCBA</name>
<reference evidence="2 4" key="3">
    <citation type="submission" date="2018-11" db="EMBL/GenBank/DDBJ databases">
        <authorList>
            <consortium name="Pathogen Informatics"/>
        </authorList>
    </citation>
    <scope>NUCLEOTIDE SEQUENCE [LARGE SCALE GENOMIC DNA]</scope>
</reference>
<keyword evidence="4" id="KW-1185">Reference proteome</keyword>
<reference evidence="3" key="2">
    <citation type="journal article" date="2016" name="Mol. Ecol.">
        <title>Population genomics of the filarial nematode parasite Wuchereria bancrofti from mosquitoes.</title>
        <authorList>
            <person name="Small S.T."/>
            <person name="Reimer L.J."/>
            <person name="Tisch D.J."/>
            <person name="King C.L."/>
            <person name="Christensen B.M."/>
            <person name="Siba P.M."/>
            <person name="Kazura J.W."/>
            <person name="Serre D."/>
            <person name="Zimmerman P.A."/>
        </authorList>
    </citation>
    <scope>NUCLEOTIDE SEQUENCE</scope>
    <source>
        <strain evidence="3">pt0022</strain>
    </source>
</reference>
<accession>A0A3P7EG31</accession>
<dbReference type="OrthoDB" id="5834577at2759"/>
<evidence type="ECO:0000313" key="5">
    <source>
        <dbReference type="WBParaSite" id="mrna-Wban_01958"/>
    </source>
</evidence>
<dbReference type="WBParaSite" id="mrna-Wban_01958">
    <property type="protein sequence ID" value="mrna-Wban_01958"/>
    <property type="gene ID" value="Wban_01958"/>
</dbReference>
<evidence type="ECO:0000313" key="3">
    <source>
        <dbReference type="Proteomes" id="UP000093561"/>
    </source>
</evidence>
<reference evidence="3" key="1">
    <citation type="submission" date="2015-03" db="EMBL/GenBank/DDBJ databases">
        <title>Wuchereria bancrofti Genome Sequencing Papua New Guinea Strain.</title>
        <authorList>
            <person name="Small S.T."/>
            <person name="Serre D."/>
            <person name="Zimmerman P.A."/>
        </authorList>
    </citation>
    <scope>NUCLEOTIDE SEQUENCE [LARGE SCALE GENOMIC DNA]</scope>
    <source>
        <strain evidence="3">pt0022</strain>
    </source>
</reference>
<feature type="transmembrane region" description="Helical" evidence="1">
    <location>
        <begin position="20"/>
        <end position="39"/>
    </location>
</feature>
<keyword evidence="1" id="KW-0812">Transmembrane</keyword>
<protein>
    <submittedName>
        <fullName evidence="5">MARVEL domain-containing protein</fullName>
    </submittedName>
</protein>
<evidence type="ECO:0000313" key="2">
    <source>
        <dbReference type="EMBL" id="VDM21960.1"/>
    </source>
</evidence>
<dbReference type="EMBL" id="UYWW01012682">
    <property type="protein sequence ID" value="VDM21960.1"/>
    <property type="molecule type" value="Genomic_DNA"/>
</dbReference>
<proteinExistence type="predicted"/>
<dbReference type="OMA" id="LNIRAWG"/>
<feature type="transmembrane region" description="Helical" evidence="1">
    <location>
        <begin position="54"/>
        <end position="75"/>
    </location>
</feature>
<keyword evidence="1" id="KW-1133">Transmembrane helix</keyword>
<gene>
    <name evidence="2" type="ORF">WBA_LOCUS12243</name>
</gene>
<dbReference type="InParanoid" id="A0A3P7EG31"/>
<dbReference type="Proteomes" id="UP000270924">
    <property type="component" value="Unassembled WGS sequence"/>
</dbReference>
<sequence length="139" mass="15470">MGDISLNTRYVSSNRGIIKIVQIVLGFVICSLLCTPWYGGRSCFGEGRIGFCSGLNFVVLIINIVLFIINFLNITAWKMERVYSAICMVLFLVAIILIIWFIVEVSSNQTNLIITTVCLIVECLLSLQDVKILQGEASN</sequence>
<reference evidence="5" key="4">
    <citation type="submission" date="2024-02" db="UniProtKB">
        <authorList>
            <consortium name="WormBaseParasite"/>
        </authorList>
    </citation>
    <scope>IDENTIFICATION</scope>
    <source>
        <strain evidence="5">pt0022</strain>
    </source>
</reference>
<dbReference type="AlphaFoldDB" id="A0A3P7EG31"/>